<evidence type="ECO:0000256" key="1">
    <source>
        <dbReference type="SAM" id="Phobius"/>
    </source>
</evidence>
<gene>
    <name evidence="2" type="ORF">T03_10700</name>
</gene>
<keyword evidence="1" id="KW-0472">Membrane</keyword>
<keyword evidence="3" id="KW-1185">Reference proteome</keyword>
<organism evidence="2 3">
    <name type="scientific">Trichinella britovi</name>
    <name type="common">Parasitic roundworm</name>
    <dbReference type="NCBI Taxonomy" id="45882"/>
    <lineage>
        <taxon>Eukaryota</taxon>
        <taxon>Metazoa</taxon>
        <taxon>Ecdysozoa</taxon>
        <taxon>Nematoda</taxon>
        <taxon>Enoplea</taxon>
        <taxon>Dorylaimia</taxon>
        <taxon>Trichinellida</taxon>
        <taxon>Trichinellidae</taxon>
        <taxon>Trichinella</taxon>
    </lineage>
</organism>
<proteinExistence type="predicted"/>
<name>A0A0V1CL83_TRIBR</name>
<keyword evidence="1" id="KW-1133">Transmembrane helix</keyword>
<comment type="caution">
    <text evidence="2">The sequence shown here is derived from an EMBL/GenBank/DDBJ whole genome shotgun (WGS) entry which is preliminary data.</text>
</comment>
<accession>A0A0V1CL83</accession>
<keyword evidence="1" id="KW-0812">Transmembrane</keyword>
<dbReference type="EMBL" id="JYDI01000160">
    <property type="protein sequence ID" value="KRY50036.1"/>
    <property type="molecule type" value="Genomic_DNA"/>
</dbReference>
<reference evidence="2 3" key="1">
    <citation type="submission" date="2015-01" db="EMBL/GenBank/DDBJ databases">
        <title>Evolution of Trichinella species and genotypes.</title>
        <authorList>
            <person name="Korhonen P.K."/>
            <person name="Edoardo P."/>
            <person name="Giuseppe L.R."/>
            <person name="Gasser R.B."/>
        </authorList>
    </citation>
    <scope>NUCLEOTIDE SEQUENCE [LARGE SCALE GENOMIC DNA]</scope>
    <source>
        <strain evidence="2">ISS120</strain>
    </source>
</reference>
<evidence type="ECO:0000313" key="3">
    <source>
        <dbReference type="Proteomes" id="UP000054653"/>
    </source>
</evidence>
<sequence length="124" mass="13903">MHEMFTLKENIKNSDYVFIWIFGSGLMTPTTKCLFVAFYVNELLYMLMNLKLSLCGGGWLVITVATDFKVRCFLAGGRLITGSILASSWKCHAMIAMRAALHSILSSMCAKLKDVQSNVHDQWG</sequence>
<evidence type="ECO:0000313" key="2">
    <source>
        <dbReference type="EMBL" id="KRY50036.1"/>
    </source>
</evidence>
<protein>
    <submittedName>
        <fullName evidence="2">Uncharacterized protein</fullName>
    </submittedName>
</protein>
<feature type="transmembrane region" description="Helical" evidence="1">
    <location>
        <begin position="17"/>
        <end position="40"/>
    </location>
</feature>
<dbReference type="Proteomes" id="UP000054653">
    <property type="component" value="Unassembled WGS sequence"/>
</dbReference>
<dbReference type="AlphaFoldDB" id="A0A0V1CL83"/>